<feature type="domain" description="AB hydrolase-1" evidence="1">
    <location>
        <begin position="30"/>
        <end position="162"/>
    </location>
</feature>
<name>A0AAD6USX4_9AGAR</name>
<dbReference type="SUPFAM" id="SSF53474">
    <property type="entry name" value="alpha/beta-Hydrolases"/>
    <property type="match status" value="1"/>
</dbReference>
<evidence type="ECO:0000313" key="2">
    <source>
        <dbReference type="EMBL" id="KAJ7191417.1"/>
    </source>
</evidence>
<dbReference type="InterPro" id="IPR050266">
    <property type="entry name" value="AB_hydrolase_sf"/>
</dbReference>
<protein>
    <submittedName>
        <fullName evidence="2">Alpha/Beta hydrolase protein</fullName>
    </submittedName>
</protein>
<dbReference type="InterPro" id="IPR029058">
    <property type="entry name" value="AB_hydrolase_fold"/>
</dbReference>
<reference evidence="2" key="1">
    <citation type="submission" date="2023-03" db="EMBL/GenBank/DDBJ databases">
        <title>Massive genome expansion in bonnet fungi (Mycena s.s.) driven by repeated elements and novel gene families across ecological guilds.</title>
        <authorList>
            <consortium name="Lawrence Berkeley National Laboratory"/>
            <person name="Harder C.B."/>
            <person name="Miyauchi S."/>
            <person name="Viragh M."/>
            <person name="Kuo A."/>
            <person name="Thoen E."/>
            <person name="Andreopoulos B."/>
            <person name="Lu D."/>
            <person name="Skrede I."/>
            <person name="Drula E."/>
            <person name="Henrissat B."/>
            <person name="Morin E."/>
            <person name="Kohler A."/>
            <person name="Barry K."/>
            <person name="LaButti K."/>
            <person name="Morin E."/>
            <person name="Salamov A."/>
            <person name="Lipzen A."/>
            <person name="Mereny Z."/>
            <person name="Hegedus B."/>
            <person name="Baldrian P."/>
            <person name="Stursova M."/>
            <person name="Weitz H."/>
            <person name="Taylor A."/>
            <person name="Grigoriev I.V."/>
            <person name="Nagy L.G."/>
            <person name="Martin F."/>
            <person name="Kauserud H."/>
        </authorList>
    </citation>
    <scope>NUCLEOTIDE SEQUENCE</scope>
    <source>
        <strain evidence="2">9144</strain>
    </source>
</reference>
<keyword evidence="3" id="KW-1185">Reference proteome</keyword>
<accession>A0AAD6USX4</accession>
<dbReference type="EMBL" id="JARJCW010000133">
    <property type="protein sequence ID" value="KAJ7191417.1"/>
    <property type="molecule type" value="Genomic_DNA"/>
</dbReference>
<dbReference type="GO" id="GO:0016020">
    <property type="term" value="C:membrane"/>
    <property type="evidence" value="ECO:0007669"/>
    <property type="project" value="TreeGrafter"/>
</dbReference>
<proteinExistence type="predicted"/>
<dbReference type="PANTHER" id="PTHR43798">
    <property type="entry name" value="MONOACYLGLYCEROL LIPASE"/>
    <property type="match status" value="1"/>
</dbReference>
<dbReference type="GO" id="GO:0046464">
    <property type="term" value="P:acylglycerol catabolic process"/>
    <property type="evidence" value="ECO:0007669"/>
    <property type="project" value="TreeGrafter"/>
</dbReference>
<sequence length="326" mass="37103">MDPSSFKKLQVSRGYVYSYYITSSPPNSKPTLLFIHGFPLSALDWNRQVSFFEAKGFRVICPNMLGSGETDRPADTAVFRRNLLAADIIDILDAEKVDKVIGVGHDWGSVILSRLSMLHPNRFLGFGWLAVAFMEPYTTTFDLEARMVLMKQNLGYEGFAYWQLFAMEDADKVIDQNVDSFIQLLYPKDPALWLTYMVLPGKTSEFVRSSMKPGFADYMTPQEIDNIRNDIKNGGVLSRLYSYRGDIASTDLEDNLKIPEENWRVQKPSYIALTLKDCICVPGGPKMTMAKYGTDVTYEKFDTGHWVMLEATEQLNAGLLRWIEKL</sequence>
<dbReference type="Proteomes" id="UP001219525">
    <property type="component" value="Unassembled WGS sequence"/>
</dbReference>
<comment type="caution">
    <text evidence="2">The sequence shown here is derived from an EMBL/GenBank/DDBJ whole genome shotgun (WGS) entry which is preliminary data.</text>
</comment>
<evidence type="ECO:0000313" key="3">
    <source>
        <dbReference type="Proteomes" id="UP001219525"/>
    </source>
</evidence>
<dbReference type="AlphaFoldDB" id="A0AAD6USX4"/>
<dbReference type="PRINTS" id="PR00412">
    <property type="entry name" value="EPOXHYDRLASE"/>
</dbReference>
<dbReference type="GO" id="GO:0047372">
    <property type="term" value="F:monoacylglycerol lipase activity"/>
    <property type="evidence" value="ECO:0007669"/>
    <property type="project" value="TreeGrafter"/>
</dbReference>
<dbReference type="Gene3D" id="3.40.50.1820">
    <property type="entry name" value="alpha/beta hydrolase"/>
    <property type="match status" value="1"/>
</dbReference>
<dbReference type="PANTHER" id="PTHR43798:SF33">
    <property type="entry name" value="HYDROLASE, PUTATIVE (AFU_ORTHOLOGUE AFUA_2G14860)-RELATED"/>
    <property type="match status" value="1"/>
</dbReference>
<keyword evidence="2" id="KW-0378">Hydrolase</keyword>
<organism evidence="2 3">
    <name type="scientific">Mycena pura</name>
    <dbReference type="NCBI Taxonomy" id="153505"/>
    <lineage>
        <taxon>Eukaryota</taxon>
        <taxon>Fungi</taxon>
        <taxon>Dikarya</taxon>
        <taxon>Basidiomycota</taxon>
        <taxon>Agaricomycotina</taxon>
        <taxon>Agaricomycetes</taxon>
        <taxon>Agaricomycetidae</taxon>
        <taxon>Agaricales</taxon>
        <taxon>Marasmiineae</taxon>
        <taxon>Mycenaceae</taxon>
        <taxon>Mycena</taxon>
    </lineage>
</organism>
<dbReference type="InterPro" id="IPR000073">
    <property type="entry name" value="AB_hydrolase_1"/>
</dbReference>
<dbReference type="Pfam" id="PF00561">
    <property type="entry name" value="Abhydrolase_1"/>
    <property type="match status" value="1"/>
</dbReference>
<evidence type="ECO:0000259" key="1">
    <source>
        <dbReference type="Pfam" id="PF00561"/>
    </source>
</evidence>
<dbReference type="InterPro" id="IPR000639">
    <property type="entry name" value="Epox_hydrolase-like"/>
</dbReference>
<gene>
    <name evidence="2" type="ORF">GGX14DRAFT_481537</name>
</gene>